<keyword evidence="1" id="KW-0472">Membrane</keyword>
<proteinExistence type="predicted"/>
<comment type="caution">
    <text evidence="2">The sequence shown here is derived from an EMBL/GenBank/DDBJ whole genome shotgun (WGS) entry which is preliminary data.</text>
</comment>
<protein>
    <submittedName>
        <fullName evidence="2">Uncharacterized protein</fullName>
    </submittedName>
</protein>
<evidence type="ECO:0000313" key="2">
    <source>
        <dbReference type="EMBL" id="GFP34144.1"/>
    </source>
</evidence>
<sequence>MNALKRIDINEIVIPLLKLLTFISLFVCGTLDDNMLTIWQWIFANVYAVNIYFVLILGIILAYAVSRISLPERYSIIFLFLFS</sequence>
<dbReference type="AlphaFoldDB" id="A0A6V8PQW8"/>
<dbReference type="Proteomes" id="UP000568877">
    <property type="component" value="Unassembled WGS sequence"/>
</dbReference>
<dbReference type="EMBL" id="BLSA01000981">
    <property type="protein sequence ID" value="GFP34144.1"/>
    <property type="molecule type" value="Genomic_DNA"/>
</dbReference>
<feature type="transmembrane region" description="Helical" evidence="1">
    <location>
        <begin position="38"/>
        <end position="65"/>
    </location>
</feature>
<reference evidence="2 3" key="1">
    <citation type="journal article" date="2020" name="Front. Microbiol.">
        <title>Single-cell genomics of novel Actinobacteria with the Wood-Ljungdahl pathway discovered in a serpentinizing system.</title>
        <authorList>
            <person name="Merino N."/>
            <person name="Kawai M."/>
            <person name="Boyd E.S."/>
            <person name="Colman D.R."/>
            <person name="McGlynn S.E."/>
            <person name="Nealson K.H."/>
            <person name="Kurokawa K."/>
            <person name="Hongoh Y."/>
        </authorList>
    </citation>
    <scope>NUCLEOTIDE SEQUENCE [LARGE SCALE GENOMIC DNA]</scope>
    <source>
        <strain evidence="2 3">S42</strain>
    </source>
</reference>
<accession>A0A6V8PQW8</accession>
<name>A0A6V8PQW8_9ACTN</name>
<keyword evidence="1" id="KW-1133">Transmembrane helix</keyword>
<gene>
    <name evidence="2" type="ORF">HKBW3S42_02484</name>
</gene>
<keyword evidence="1" id="KW-0812">Transmembrane</keyword>
<organism evidence="2 3">
    <name type="scientific">Candidatus Hakubella thermalkaliphila</name>
    <dbReference type="NCBI Taxonomy" id="2754717"/>
    <lineage>
        <taxon>Bacteria</taxon>
        <taxon>Bacillati</taxon>
        <taxon>Actinomycetota</taxon>
        <taxon>Actinomycetota incertae sedis</taxon>
        <taxon>Candidatus Hakubellales</taxon>
        <taxon>Candidatus Hakubellaceae</taxon>
        <taxon>Candidatus Hakubella</taxon>
    </lineage>
</organism>
<feature type="non-terminal residue" evidence="2">
    <location>
        <position position="83"/>
    </location>
</feature>
<feature type="transmembrane region" description="Helical" evidence="1">
    <location>
        <begin position="12"/>
        <end position="32"/>
    </location>
</feature>
<evidence type="ECO:0000313" key="3">
    <source>
        <dbReference type="Proteomes" id="UP000568877"/>
    </source>
</evidence>
<evidence type="ECO:0000256" key="1">
    <source>
        <dbReference type="SAM" id="Phobius"/>
    </source>
</evidence>